<protein>
    <submittedName>
        <fullName evidence="1">Uncharacterized protein</fullName>
    </submittedName>
</protein>
<keyword evidence="2" id="KW-1185">Reference proteome</keyword>
<accession>A0A919T5I1</accession>
<organism evidence="1 2">
    <name type="scientific">Paractinoplanes toevensis</name>
    <dbReference type="NCBI Taxonomy" id="571911"/>
    <lineage>
        <taxon>Bacteria</taxon>
        <taxon>Bacillati</taxon>
        <taxon>Actinomycetota</taxon>
        <taxon>Actinomycetes</taxon>
        <taxon>Micromonosporales</taxon>
        <taxon>Micromonosporaceae</taxon>
        <taxon>Paractinoplanes</taxon>
    </lineage>
</organism>
<dbReference type="Proteomes" id="UP000677082">
    <property type="component" value="Unassembled WGS sequence"/>
</dbReference>
<comment type="caution">
    <text evidence="1">The sequence shown here is derived from an EMBL/GenBank/DDBJ whole genome shotgun (WGS) entry which is preliminary data.</text>
</comment>
<name>A0A919T5I1_9ACTN</name>
<evidence type="ECO:0000313" key="1">
    <source>
        <dbReference type="EMBL" id="GIM88737.1"/>
    </source>
</evidence>
<evidence type="ECO:0000313" key="2">
    <source>
        <dbReference type="Proteomes" id="UP000677082"/>
    </source>
</evidence>
<reference evidence="1 2" key="1">
    <citation type="submission" date="2021-03" db="EMBL/GenBank/DDBJ databases">
        <title>Whole genome shotgun sequence of Actinoplanes toevensis NBRC 105298.</title>
        <authorList>
            <person name="Komaki H."/>
            <person name="Tamura T."/>
        </authorList>
    </citation>
    <scope>NUCLEOTIDE SEQUENCE [LARGE SCALE GENOMIC DNA]</scope>
    <source>
        <strain evidence="1 2">NBRC 105298</strain>
    </source>
</reference>
<dbReference type="EMBL" id="BOQN01000006">
    <property type="protein sequence ID" value="GIM88737.1"/>
    <property type="molecule type" value="Genomic_DNA"/>
</dbReference>
<gene>
    <name evidence="1" type="ORF">Ato02nite_005300</name>
</gene>
<dbReference type="AlphaFoldDB" id="A0A919T5I1"/>
<sequence length="126" mass="14169">MTQIDEYHVPSKVLMHMLHGVALDASQLILSSWHSPDIVHPGDPFGTVFLWLWRTDQDRATRLFSDVAWRVRHTGAGATKQITLNGLLNGLRQAAEGITSEELTAMRPVLIEWMRADHGEDPNTTD</sequence>
<dbReference type="RefSeq" id="WP_213004721.1">
    <property type="nucleotide sequence ID" value="NZ_BOQN01000006.1"/>
</dbReference>
<proteinExistence type="predicted"/>